<evidence type="ECO:0000313" key="3">
    <source>
        <dbReference type="Proteomes" id="UP001233172"/>
    </source>
</evidence>
<accession>A0AAD8F2D7</accession>
<gene>
    <name evidence="2" type="ORF">Bpfe_021849</name>
</gene>
<evidence type="ECO:0000313" key="2">
    <source>
        <dbReference type="EMBL" id="KAK0048740.1"/>
    </source>
</evidence>
<feature type="coiled-coil region" evidence="1">
    <location>
        <begin position="5"/>
        <end position="49"/>
    </location>
</feature>
<comment type="caution">
    <text evidence="2">The sequence shown here is derived from an EMBL/GenBank/DDBJ whole genome shotgun (WGS) entry which is preliminary data.</text>
</comment>
<evidence type="ECO:0000256" key="1">
    <source>
        <dbReference type="SAM" id="Coils"/>
    </source>
</evidence>
<proteinExistence type="predicted"/>
<feature type="non-terminal residue" evidence="2">
    <location>
        <position position="59"/>
    </location>
</feature>
<sequence length="59" mass="7025">YQNVLERVTLQNKKIKKAHAKLKEQEIQVETLKEEIESKYNEIKHETDTKISEVKEEAN</sequence>
<organism evidence="2 3">
    <name type="scientific">Biomphalaria pfeifferi</name>
    <name type="common">Bloodfluke planorb</name>
    <name type="synonym">Freshwater snail</name>
    <dbReference type="NCBI Taxonomy" id="112525"/>
    <lineage>
        <taxon>Eukaryota</taxon>
        <taxon>Metazoa</taxon>
        <taxon>Spiralia</taxon>
        <taxon>Lophotrochozoa</taxon>
        <taxon>Mollusca</taxon>
        <taxon>Gastropoda</taxon>
        <taxon>Heterobranchia</taxon>
        <taxon>Euthyneura</taxon>
        <taxon>Panpulmonata</taxon>
        <taxon>Hygrophila</taxon>
        <taxon>Lymnaeoidea</taxon>
        <taxon>Planorbidae</taxon>
        <taxon>Biomphalaria</taxon>
    </lineage>
</organism>
<keyword evidence="3" id="KW-1185">Reference proteome</keyword>
<dbReference type="EMBL" id="JASAOG010000134">
    <property type="protein sequence ID" value="KAK0048740.1"/>
    <property type="molecule type" value="Genomic_DNA"/>
</dbReference>
<keyword evidence="1" id="KW-0175">Coiled coil</keyword>
<dbReference type="Proteomes" id="UP001233172">
    <property type="component" value="Unassembled WGS sequence"/>
</dbReference>
<feature type="non-terminal residue" evidence="2">
    <location>
        <position position="1"/>
    </location>
</feature>
<protein>
    <submittedName>
        <fullName evidence="2">Uncharacterized protein</fullName>
    </submittedName>
</protein>
<dbReference type="AlphaFoldDB" id="A0AAD8F2D7"/>
<name>A0AAD8F2D7_BIOPF</name>
<reference evidence="2" key="2">
    <citation type="submission" date="2023-04" db="EMBL/GenBank/DDBJ databases">
        <authorList>
            <person name="Bu L."/>
            <person name="Lu L."/>
            <person name="Laidemitt M.R."/>
            <person name="Zhang S.M."/>
            <person name="Mutuku M."/>
            <person name="Mkoji G."/>
            <person name="Steinauer M."/>
            <person name="Loker E.S."/>
        </authorList>
    </citation>
    <scope>NUCLEOTIDE SEQUENCE</scope>
    <source>
        <strain evidence="2">KasaAsao</strain>
        <tissue evidence="2">Whole Snail</tissue>
    </source>
</reference>
<reference evidence="2" key="1">
    <citation type="journal article" date="2023" name="PLoS Negl. Trop. Dis.">
        <title>A genome sequence for Biomphalaria pfeifferi, the major vector snail for the human-infecting parasite Schistosoma mansoni.</title>
        <authorList>
            <person name="Bu L."/>
            <person name="Lu L."/>
            <person name="Laidemitt M.R."/>
            <person name="Zhang S.M."/>
            <person name="Mutuku M."/>
            <person name="Mkoji G."/>
            <person name="Steinauer M."/>
            <person name="Loker E.S."/>
        </authorList>
    </citation>
    <scope>NUCLEOTIDE SEQUENCE</scope>
    <source>
        <strain evidence="2">KasaAsao</strain>
    </source>
</reference>